<gene>
    <name evidence="3" type="ORF">B5807_08359</name>
</gene>
<accession>A0A1Y2LRY2</accession>
<dbReference type="InterPro" id="IPR013083">
    <property type="entry name" value="Znf_RING/FYVE/PHD"/>
</dbReference>
<dbReference type="PANTHER" id="PTHR21540">
    <property type="entry name" value="RING FINGER AND SWIM DOMAIN-CONTAINING PROTEIN 2"/>
    <property type="match status" value="1"/>
</dbReference>
<dbReference type="STRING" id="105696.A0A1Y2LRY2"/>
<dbReference type="OMA" id="INELTFC"/>
<reference evidence="3 4" key="1">
    <citation type="journal article" date="2017" name="Genome Announc.">
        <title>Genome sequence of the saprophytic ascomycete Epicoccum nigrum ICMP 19927 strain isolated from New Zealand.</title>
        <authorList>
            <person name="Fokin M."/>
            <person name="Fleetwood D."/>
            <person name="Weir B.S."/>
            <person name="Villas-Boas S.G."/>
        </authorList>
    </citation>
    <scope>NUCLEOTIDE SEQUENCE [LARGE SCALE GENOMIC DNA]</scope>
    <source>
        <strain evidence="3 4">ICMP 19927</strain>
    </source>
</reference>
<dbReference type="EMBL" id="KZ107851">
    <property type="protein sequence ID" value="OSS46625.1"/>
    <property type="molecule type" value="Genomic_DNA"/>
</dbReference>
<dbReference type="GO" id="GO:0008270">
    <property type="term" value="F:zinc ion binding"/>
    <property type="evidence" value="ECO:0007669"/>
    <property type="project" value="UniProtKB-KW"/>
</dbReference>
<organism evidence="3 4">
    <name type="scientific">Epicoccum nigrum</name>
    <name type="common">Soil fungus</name>
    <name type="synonym">Epicoccum purpurascens</name>
    <dbReference type="NCBI Taxonomy" id="105696"/>
    <lineage>
        <taxon>Eukaryota</taxon>
        <taxon>Fungi</taxon>
        <taxon>Dikarya</taxon>
        <taxon>Ascomycota</taxon>
        <taxon>Pezizomycotina</taxon>
        <taxon>Dothideomycetes</taxon>
        <taxon>Pleosporomycetidae</taxon>
        <taxon>Pleosporales</taxon>
        <taxon>Pleosporineae</taxon>
        <taxon>Didymellaceae</taxon>
        <taxon>Epicoccum</taxon>
    </lineage>
</organism>
<dbReference type="SUPFAM" id="SSF57850">
    <property type="entry name" value="RING/U-box"/>
    <property type="match status" value="1"/>
</dbReference>
<evidence type="ECO:0000259" key="2">
    <source>
        <dbReference type="PROSITE" id="PS50089"/>
    </source>
</evidence>
<keyword evidence="1" id="KW-0863">Zinc-finger</keyword>
<keyword evidence="4" id="KW-1185">Reference proteome</keyword>
<evidence type="ECO:0000313" key="4">
    <source>
        <dbReference type="Proteomes" id="UP000193240"/>
    </source>
</evidence>
<dbReference type="InterPro" id="IPR039903">
    <property type="entry name" value="Zswim2"/>
</dbReference>
<protein>
    <recommendedName>
        <fullName evidence="2">RING-type domain-containing protein</fullName>
    </recommendedName>
</protein>
<dbReference type="InParanoid" id="A0A1Y2LRY2"/>
<keyword evidence="1" id="KW-0479">Metal-binding</keyword>
<dbReference type="Gene3D" id="3.30.40.10">
    <property type="entry name" value="Zinc/RING finger domain, C3HC4 (zinc finger)"/>
    <property type="match status" value="1"/>
</dbReference>
<dbReference type="InterPro" id="IPR001841">
    <property type="entry name" value="Znf_RING"/>
</dbReference>
<name>A0A1Y2LRY2_EPING</name>
<proteinExistence type="predicted"/>
<feature type="domain" description="RING-type" evidence="2">
    <location>
        <begin position="63"/>
        <end position="117"/>
    </location>
</feature>
<dbReference type="AlphaFoldDB" id="A0A1Y2LRY2"/>
<dbReference type="PANTHER" id="PTHR21540:SF0">
    <property type="entry name" value="PHD FAMILY PROTEIN"/>
    <property type="match status" value="1"/>
</dbReference>
<dbReference type="PROSITE" id="PS50089">
    <property type="entry name" value="ZF_RING_2"/>
    <property type="match status" value="1"/>
</dbReference>
<evidence type="ECO:0000313" key="3">
    <source>
        <dbReference type="EMBL" id="OSS46625.1"/>
    </source>
</evidence>
<evidence type="ECO:0000256" key="1">
    <source>
        <dbReference type="PROSITE-ProRule" id="PRU00175"/>
    </source>
</evidence>
<keyword evidence="1" id="KW-0862">Zinc</keyword>
<sequence length="256" mass="29255">MADPGARPAGTRTKNSVMFGNKLVNLIVGQEEEVFTVLEDLICVSPYFRGILQPHRKAIEGDCYICHGALEQIDKELLHCTDLTYCAGPCGNNFHQACVDEWQRHTSEGASIRCPLCLESLNQPREATLPLSTVDAKAFNVYHNWLYDQPHIRIASKIGYMIRAYKLGVDFDEPEFCKDVLKFILKECVDSKVHPGWHDVSIAYAITSESSPLREFLVRMHMQLNNLDKILLKWESYPHEFQKDLAKALMQERGRQ</sequence>
<dbReference type="Proteomes" id="UP000193240">
    <property type="component" value="Unassembled WGS sequence"/>
</dbReference>
<dbReference type="GO" id="GO:0061630">
    <property type="term" value="F:ubiquitin protein ligase activity"/>
    <property type="evidence" value="ECO:0007669"/>
    <property type="project" value="InterPro"/>
</dbReference>